<dbReference type="Pfam" id="PF07690">
    <property type="entry name" value="MFS_1"/>
    <property type="match status" value="1"/>
</dbReference>
<organism evidence="8 9">
    <name type="scientific">Catenulispora pinistramenti</name>
    <dbReference type="NCBI Taxonomy" id="2705254"/>
    <lineage>
        <taxon>Bacteria</taxon>
        <taxon>Bacillati</taxon>
        <taxon>Actinomycetota</taxon>
        <taxon>Actinomycetes</taxon>
        <taxon>Catenulisporales</taxon>
        <taxon>Catenulisporaceae</taxon>
        <taxon>Catenulispora</taxon>
    </lineage>
</organism>
<evidence type="ECO:0000256" key="2">
    <source>
        <dbReference type="ARBA" id="ARBA00022692"/>
    </source>
</evidence>
<dbReference type="PANTHER" id="PTHR42718">
    <property type="entry name" value="MAJOR FACILITATOR SUPERFAMILY MULTIDRUG TRANSPORTER MFSC"/>
    <property type="match status" value="1"/>
</dbReference>
<feature type="transmembrane region" description="Helical" evidence="6">
    <location>
        <begin position="359"/>
        <end position="381"/>
    </location>
</feature>
<dbReference type="PANTHER" id="PTHR42718:SF39">
    <property type="entry name" value="ACTINORHODIN TRANSPORTER-RELATED"/>
    <property type="match status" value="1"/>
</dbReference>
<dbReference type="InterPro" id="IPR005829">
    <property type="entry name" value="Sugar_transporter_CS"/>
</dbReference>
<keyword evidence="9" id="KW-1185">Reference proteome</keyword>
<dbReference type="SUPFAM" id="SSF103473">
    <property type="entry name" value="MFS general substrate transporter"/>
    <property type="match status" value="1"/>
</dbReference>
<dbReference type="Gene3D" id="1.20.1250.20">
    <property type="entry name" value="MFS general substrate transporter like domains"/>
    <property type="match status" value="1"/>
</dbReference>
<gene>
    <name evidence="8" type="ORF">KGQ19_17940</name>
</gene>
<protein>
    <submittedName>
        <fullName evidence="8">MFS transporter</fullName>
    </submittedName>
</protein>
<evidence type="ECO:0000256" key="6">
    <source>
        <dbReference type="SAM" id="Phobius"/>
    </source>
</evidence>
<sequence>MQAVPTAVTVTRVSAGAQDPESDPGRVVDHQDPGAALAVDPDERPEGHSSIPGIAGLSDRQKYRALAVCLLVGFMTLLDVSIVNVALPSMQKGLKASPADLSWVVSGYALTFGLILVPSGVFGDMVGRRTAFLTGLVAFTVASGLCGIAPGAAFLVVARLVQGFASGILGPQISGLIQEMFSGAARARAFGYFGATVGLATAVGPLVGGLLIAAGGEDHGWRWVFFVNLPIGVVAFFLALRVIPGCLGCGRAETRGRIDWVGVALLGASVTSIMLPLVQEQQWKGRGKWWLVVLGVLLLIAFTQWERRVASSGSTPLVPPALVRIRSYTRGSLLGLFYFAGFTTIFFIFTLFLQNGLNYSALEAGLATTPFAVGSAVSATLGGRLVGKHGRSLVILGIVLVAVATGAAILVVHWVHGRGAGVAAAAPLLVAGVGSGLVIAPNAALSLSEIPVVRAGTAGGVMQTAQRLGSALGIACVGAVFFSRVGHGKGFANAFQAGAVVAICFEVAALVVAVADWRSRRAAAATPATAEESSA</sequence>
<evidence type="ECO:0000313" key="8">
    <source>
        <dbReference type="EMBL" id="MBS2548750.1"/>
    </source>
</evidence>
<dbReference type="PRINTS" id="PR01036">
    <property type="entry name" value="TCRTETB"/>
</dbReference>
<accession>A0ABS5KRS3</accession>
<name>A0ABS5KRS3_9ACTN</name>
<feature type="transmembrane region" description="Helical" evidence="6">
    <location>
        <begin position="393"/>
        <end position="416"/>
    </location>
</feature>
<dbReference type="EMBL" id="JAAFYZ010000055">
    <property type="protein sequence ID" value="MBS2548750.1"/>
    <property type="molecule type" value="Genomic_DNA"/>
</dbReference>
<feature type="transmembrane region" description="Helical" evidence="6">
    <location>
        <begin position="333"/>
        <end position="353"/>
    </location>
</feature>
<evidence type="ECO:0000259" key="7">
    <source>
        <dbReference type="PROSITE" id="PS50850"/>
    </source>
</evidence>
<evidence type="ECO:0000256" key="3">
    <source>
        <dbReference type="ARBA" id="ARBA00022989"/>
    </source>
</evidence>
<dbReference type="PROSITE" id="PS50850">
    <property type="entry name" value="MFS"/>
    <property type="match status" value="1"/>
</dbReference>
<comment type="subcellular location">
    <subcellularLocation>
        <location evidence="1">Cell membrane</location>
        <topology evidence="1">Multi-pass membrane protein</topology>
    </subcellularLocation>
</comment>
<feature type="region of interest" description="Disordered" evidence="5">
    <location>
        <begin position="1"/>
        <end position="53"/>
    </location>
</feature>
<dbReference type="Gene3D" id="1.20.1720.10">
    <property type="entry name" value="Multidrug resistance protein D"/>
    <property type="match status" value="1"/>
</dbReference>
<feature type="transmembrane region" description="Helical" evidence="6">
    <location>
        <begin position="491"/>
        <end position="515"/>
    </location>
</feature>
<dbReference type="PROSITE" id="PS00217">
    <property type="entry name" value="SUGAR_TRANSPORT_2"/>
    <property type="match status" value="1"/>
</dbReference>
<dbReference type="InterPro" id="IPR011701">
    <property type="entry name" value="MFS"/>
</dbReference>
<dbReference type="InterPro" id="IPR020846">
    <property type="entry name" value="MFS_dom"/>
</dbReference>
<dbReference type="InterPro" id="IPR036259">
    <property type="entry name" value="MFS_trans_sf"/>
</dbReference>
<evidence type="ECO:0000256" key="5">
    <source>
        <dbReference type="SAM" id="MobiDB-lite"/>
    </source>
</evidence>
<feature type="transmembrane region" description="Helical" evidence="6">
    <location>
        <begin position="260"/>
        <end position="277"/>
    </location>
</feature>
<feature type="transmembrane region" description="Helical" evidence="6">
    <location>
        <begin position="103"/>
        <end position="123"/>
    </location>
</feature>
<feature type="transmembrane region" description="Helical" evidence="6">
    <location>
        <begin position="65"/>
        <end position="83"/>
    </location>
</feature>
<reference evidence="8 9" key="1">
    <citation type="submission" date="2020-02" db="EMBL/GenBank/DDBJ databases">
        <title>Acidophilic actinobacteria isolated from forest soil.</title>
        <authorList>
            <person name="Golinska P."/>
        </authorList>
    </citation>
    <scope>NUCLEOTIDE SEQUENCE [LARGE SCALE GENOMIC DNA]</scope>
    <source>
        <strain evidence="8 9">NL8</strain>
    </source>
</reference>
<proteinExistence type="predicted"/>
<feature type="transmembrane region" description="Helical" evidence="6">
    <location>
        <begin position="422"/>
        <end position="447"/>
    </location>
</feature>
<keyword evidence="3 6" id="KW-1133">Transmembrane helix</keyword>
<feature type="transmembrane region" description="Helical" evidence="6">
    <location>
        <begin position="189"/>
        <end position="214"/>
    </location>
</feature>
<feature type="compositionally biased region" description="Basic and acidic residues" evidence="5">
    <location>
        <begin position="23"/>
        <end position="32"/>
    </location>
</feature>
<feature type="transmembrane region" description="Helical" evidence="6">
    <location>
        <begin position="130"/>
        <end position="150"/>
    </location>
</feature>
<dbReference type="Proteomes" id="UP000730482">
    <property type="component" value="Unassembled WGS sequence"/>
</dbReference>
<dbReference type="CDD" id="cd17321">
    <property type="entry name" value="MFS_MMR_MDR_like"/>
    <property type="match status" value="1"/>
</dbReference>
<keyword evidence="2 6" id="KW-0812">Transmembrane</keyword>
<evidence type="ECO:0000256" key="4">
    <source>
        <dbReference type="ARBA" id="ARBA00023136"/>
    </source>
</evidence>
<evidence type="ECO:0000256" key="1">
    <source>
        <dbReference type="ARBA" id="ARBA00004651"/>
    </source>
</evidence>
<feature type="transmembrane region" description="Helical" evidence="6">
    <location>
        <begin position="468"/>
        <end position="485"/>
    </location>
</feature>
<evidence type="ECO:0000313" key="9">
    <source>
        <dbReference type="Proteomes" id="UP000730482"/>
    </source>
</evidence>
<feature type="domain" description="Major facilitator superfamily (MFS) profile" evidence="7">
    <location>
        <begin position="65"/>
        <end position="520"/>
    </location>
</feature>
<feature type="transmembrane region" description="Helical" evidence="6">
    <location>
        <begin position="220"/>
        <end position="240"/>
    </location>
</feature>
<keyword evidence="4 6" id="KW-0472">Membrane</keyword>
<comment type="caution">
    <text evidence="8">The sequence shown here is derived from an EMBL/GenBank/DDBJ whole genome shotgun (WGS) entry which is preliminary data.</text>
</comment>